<name>A0ABW2A6Y3_9GAMM</name>
<dbReference type="Pfam" id="PF00563">
    <property type="entry name" value="EAL"/>
    <property type="match status" value="1"/>
</dbReference>
<dbReference type="Gene3D" id="3.30.70.270">
    <property type="match status" value="1"/>
</dbReference>
<comment type="caution">
    <text evidence="3">The sequence shown here is derived from an EMBL/GenBank/DDBJ whole genome shotgun (WGS) entry which is preliminary data.</text>
</comment>
<dbReference type="SMART" id="SM00052">
    <property type="entry name" value="EAL"/>
    <property type="match status" value="1"/>
</dbReference>
<protein>
    <submittedName>
        <fullName evidence="3">Bifunctional diguanylate cyclase/phosphodiesterase</fullName>
    </submittedName>
</protein>
<dbReference type="InterPro" id="IPR043128">
    <property type="entry name" value="Rev_trsase/Diguanyl_cyclase"/>
</dbReference>
<dbReference type="CDD" id="cd01948">
    <property type="entry name" value="EAL"/>
    <property type="match status" value="1"/>
</dbReference>
<dbReference type="InterPro" id="IPR000160">
    <property type="entry name" value="GGDEF_dom"/>
</dbReference>
<dbReference type="InterPro" id="IPR001633">
    <property type="entry name" value="EAL_dom"/>
</dbReference>
<dbReference type="PROSITE" id="PS50883">
    <property type="entry name" value="EAL"/>
    <property type="match status" value="1"/>
</dbReference>
<dbReference type="SUPFAM" id="SSF141868">
    <property type="entry name" value="EAL domain-like"/>
    <property type="match status" value="1"/>
</dbReference>
<dbReference type="RefSeq" id="WP_379913355.1">
    <property type="nucleotide sequence ID" value="NZ_JBHSWE010000001.1"/>
</dbReference>
<organism evidence="3 4">
    <name type="scientific">Marinobacterium aestuariivivens</name>
    <dbReference type="NCBI Taxonomy" id="1698799"/>
    <lineage>
        <taxon>Bacteria</taxon>
        <taxon>Pseudomonadati</taxon>
        <taxon>Pseudomonadota</taxon>
        <taxon>Gammaproteobacteria</taxon>
        <taxon>Oceanospirillales</taxon>
        <taxon>Oceanospirillaceae</taxon>
        <taxon>Marinobacterium</taxon>
    </lineage>
</organism>
<dbReference type="PROSITE" id="PS50887">
    <property type="entry name" value="GGDEF"/>
    <property type="match status" value="1"/>
</dbReference>
<reference evidence="4" key="1">
    <citation type="journal article" date="2019" name="Int. J. Syst. Evol. Microbiol.">
        <title>The Global Catalogue of Microorganisms (GCM) 10K type strain sequencing project: providing services to taxonomists for standard genome sequencing and annotation.</title>
        <authorList>
            <consortium name="The Broad Institute Genomics Platform"/>
            <consortium name="The Broad Institute Genome Sequencing Center for Infectious Disease"/>
            <person name="Wu L."/>
            <person name="Ma J."/>
        </authorList>
    </citation>
    <scope>NUCLEOTIDE SEQUENCE [LARGE SCALE GENOMIC DNA]</scope>
    <source>
        <strain evidence="4">NBRC 111756</strain>
    </source>
</reference>
<dbReference type="Proteomes" id="UP001596422">
    <property type="component" value="Unassembled WGS sequence"/>
</dbReference>
<feature type="domain" description="GGDEF" evidence="2">
    <location>
        <begin position="1"/>
        <end position="158"/>
    </location>
</feature>
<proteinExistence type="predicted"/>
<dbReference type="EMBL" id="JBHSWE010000001">
    <property type="protein sequence ID" value="MFC6673150.1"/>
    <property type="molecule type" value="Genomic_DNA"/>
</dbReference>
<keyword evidence="4" id="KW-1185">Reference proteome</keyword>
<dbReference type="InterPro" id="IPR050706">
    <property type="entry name" value="Cyclic-di-GMP_PDE-like"/>
</dbReference>
<sequence>MAACCSTGWSMRWRRDPGIIRMAPCFSSTSTTSRTLTIRWDMIWATCCCSRLPGASGSRRARSIPWHDWGDEFVLMAEGLASKPGEAMHQAELVAEKVIGLLAEPYLLPGREYSGGASIGVTLFSDGDDTVEELLKRADLAMYKAKSAGRNRVRFFNPQMQEEVTARANLEADMRRGLRERQFYVEFQPVVDASGNVTGAEVLVRWRHPKKGVISPADFIPVAEATGLILPLGRWILESACQQLVAWSRDPRLGRLKLAVNISASQFHHPEFVRDVIEVLADTGADPRLLELELTESQLVEDAEAMIVNMNRLRDQGVRFSLDDFGTGYSSLSYLKRLPLDHLKIDQSFVRDLLVDPNDAAIVRTVIALGRSLDLEVIAEGVENDAQWQSLQALGCDLYQGYLFSRPVAVEVLQQLCRQRGSD</sequence>
<feature type="domain" description="EAL" evidence="1">
    <location>
        <begin position="167"/>
        <end position="421"/>
    </location>
</feature>
<evidence type="ECO:0000313" key="4">
    <source>
        <dbReference type="Proteomes" id="UP001596422"/>
    </source>
</evidence>
<dbReference type="Pfam" id="PF00990">
    <property type="entry name" value="GGDEF"/>
    <property type="match status" value="1"/>
</dbReference>
<gene>
    <name evidence="3" type="ORF">ACFQDL_25985</name>
</gene>
<dbReference type="InterPro" id="IPR035919">
    <property type="entry name" value="EAL_sf"/>
</dbReference>
<dbReference type="Gene3D" id="3.20.20.450">
    <property type="entry name" value="EAL domain"/>
    <property type="match status" value="1"/>
</dbReference>
<dbReference type="SUPFAM" id="SSF55073">
    <property type="entry name" value="Nucleotide cyclase"/>
    <property type="match status" value="1"/>
</dbReference>
<evidence type="ECO:0000313" key="3">
    <source>
        <dbReference type="EMBL" id="MFC6673150.1"/>
    </source>
</evidence>
<accession>A0ABW2A6Y3</accession>
<dbReference type="PANTHER" id="PTHR33121:SF70">
    <property type="entry name" value="SIGNALING PROTEIN YKOW"/>
    <property type="match status" value="1"/>
</dbReference>
<dbReference type="PANTHER" id="PTHR33121">
    <property type="entry name" value="CYCLIC DI-GMP PHOSPHODIESTERASE PDEF"/>
    <property type="match status" value="1"/>
</dbReference>
<evidence type="ECO:0000259" key="1">
    <source>
        <dbReference type="PROSITE" id="PS50883"/>
    </source>
</evidence>
<evidence type="ECO:0000259" key="2">
    <source>
        <dbReference type="PROSITE" id="PS50887"/>
    </source>
</evidence>
<dbReference type="InterPro" id="IPR029787">
    <property type="entry name" value="Nucleotide_cyclase"/>
</dbReference>
<dbReference type="SMART" id="SM00267">
    <property type="entry name" value="GGDEF"/>
    <property type="match status" value="1"/>
</dbReference>
<dbReference type="CDD" id="cd01949">
    <property type="entry name" value="GGDEF"/>
    <property type="match status" value="1"/>
</dbReference>